<evidence type="ECO:0000313" key="1">
    <source>
        <dbReference type="EMBL" id="JAA79947.1"/>
    </source>
</evidence>
<organism evidence="1">
    <name type="scientific">Pararge aegeria</name>
    <name type="common">speckled wood butterfly</name>
    <dbReference type="NCBI Taxonomy" id="116150"/>
    <lineage>
        <taxon>Eukaryota</taxon>
        <taxon>Metazoa</taxon>
        <taxon>Ecdysozoa</taxon>
        <taxon>Arthropoda</taxon>
        <taxon>Hexapoda</taxon>
        <taxon>Insecta</taxon>
        <taxon>Pterygota</taxon>
        <taxon>Neoptera</taxon>
        <taxon>Endopterygota</taxon>
        <taxon>Lepidoptera</taxon>
        <taxon>Glossata</taxon>
        <taxon>Ditrysia</taxon>
        <taxon>Papilionoidea</taxon>
        <taxon>Nymphalidae</taxon>
        <taxon>Satyrinae</taxon>
        <taxon>Satyrini</taxon>
        <taxon>Parargina</taxon>
        <taxon>Pararge</taxon>
    </lineage>
</organism>
<reference evidence="1" key="2">
    <citation type="submission" date="2013-05" db="EMBL/GenBank/DDBJ databases">
        <authorList>
            <person name="Carter J.-M."/>
            <person name="Baker S.C."/>
            <person name="Pink R."/>
            <person name="Carter D.R.F."/>
            <person name="Collins A."/>
            <person name="Tomlin J."/>
            <person name="Gibbs M."/>
            <person name="Breuker C.J."/>
        </authorList>
    </citation>
    <scope>NUCLEOTIDE SEQUENCE</scope>
    <source>
        <tissue evidence="1">Ovary</tissue>
    </source>
</reference>
<protein>
    <submittedName>
        <fullName evidence="1">Uncharacterized protein</fullName>
    </submittedName>
</protein>
<dbReference type="AlphaFoldDB" id="S4PT58"/>
<dbReference type="EMBL" id="GAIX01012613">
    <property type="protein sequence ID" value="JAA79947.1"/>
    <property type="molecule type" value="Transcribed_RNA"/>
</dbReference>
<proteinExistence type="predicted"/>
<reference evidence="1" key="1">
    <citation type="journal article" date="2013" name="BMC Genomics">
        <title>Unscrambling butterfly oogenesis.</title>
        <authorList>
            <person name="Carter J.M."/>
            <person name="Baker S.C."/>
            <person name="Pink R."/>
            <person name="Carter D.R."/>
            <person name="Collins A."/>
            <person name="Tomlin J."/>
            <person name="Gibbs M."/>
            <person name="Breuker C.J."/>
        </authorList>
    </citation>
    <scope>NUCLEOTIDE SEQUENCE</scope>
    <source>
        <tissue evidence="1">Ovary</tissue>
    </source>
</reference>
<name>S4PT58_9NEOP</name>
<sequence>MFKYFHTRKLLLDYDRANLVLSLQIRNQDSNSVELIERHLATKLGNSSPYCCQRRVKSTKPHLACVVDYGLKHFHSERTAMLCSGPVKGCSDLFFLVAPRTNANNFIINIDNNIDYMRVAY</sequence>
<accession>S4PT58</accession>